<dbReference type="SMART" id="SM00533">
    <property type="entry name" value="MUTSd"/>
    <property type="match status" value="1"/>
</dbReference>
<dbReference type="Gene3D" id="3.40.50.300">
    <property type="entry name" value="P-loop containing nucleotide triphosphate hydrolases"/>
    <property type="match status" value="1"/>
</dbReference>
<dbReference type="EMBL" id="CAJVPS010000087">
    <property type="protein sequence ID" value="CAG8449994.1"/>
    <property type="molecule type" value="Genomic_DNA"/>
</dbReference>
<protein>
    <submittedName>
        <fullName evidence="9">3268_t:CDS:1</fullName>
    </submittedName>
</protein>
<dbReference type="InterPro" id="IPR045076">
    <property type="entry name" value="MutS"/>
</dbReference>
<dbReference type="Pfam" id="PF00488">
    <property type="entry name" value="MutS_V"/>
    <property type="match status" value="1"/>
</dbReference>
<keyword evidence="2" id="KW-0547">Nucleotide-binding</keyword>
<dbReference type="GO" id="GO:0005739">
    <property type="term" value="C:mitochondrion"/>
    <property type="evidence" value="ECO:0007669"/>
    <property type="project" value="TreeGrafter"/>
</dbReference>
<dbReference type="GO" id="GO:0005634">
    <property type="term" value="C:nucleus"/>
    <property type="evidence" value="ECO:0007669"/>
    <property type="project" value="TreeGrafter"/>
</dbReference>
<dbReference type="GO" id="GO:0006298">
    <property type="term" value="P:mismatch repair"/>
    <property type="evidence" value="ECO:0007669"/>
    <property type="project" value="InterPro"/>
</dbReference>
<dbReference type="Gene3D" id="3.40.1170.10">
    <property type="entry name" value="DNA repair protein MutS, domain I"/>
    <property type="match status" value="1"/>
</dbReference>
<dbReference type="GO" id="GO:0140664">
    <property type="term" value="F:ATP-dependent DNA damage sensor activity"/>
    <property type="evidence" value="ECO:0007669"/>
    <property type="project" value="InterPro"/>
</dbReference>
<comment type="caution">
    <text evidence="9">The sequence shown here is derived from an EMBL/GenBank/DDBJ whole genome shotgun (WGS) entry which is preliminary data.</text>
</comment>
<evidence type="ECO:0000256" key="2">
    <source>
        <dbReference type="ARBA" id="ARBA00022741"/>
    </source>
</evidence>
<dbReference type="FunFam" id="3.40.50.300:FF:001238">
    <property type="entry name" value="DNA mismatch repair protein"/>
    <property type="match status" value="1"/>
</dbReference>
<dbReference type="Pfam" id="PF01624">
    <property type="entry name" value="MutS_I"/>
    <property type="match status" value="1"/>
</dbReference>
<feature type="compositionally biased region" description="Basic and acidic residues" evidence="7">
    <location>
        <begin position="1122"/>
        <end position="1154"/>
    </location>
</feature>
<evidence type="ECO:0000256" key="4">
    <source>
        <dbReference type="ARBA" id="ARBA00022840"/>
    </source>
</evidence>
<dbReference type="SUPFAM" id="SSF55271">
    <property type="entry name" value="DNA repair protein MutS, domain I"/>
    <property type="match status" value="1"/>
</dbReference>
<sequence length="1222" mass="138880">MSTLLKIYQINKVSNKKTLQPLNLYRLSINNSNHHFNHKEFVNNLVIQNFHPKHQSCSPASLLYHHHYLFPKSTLSSISTLIATSKNQSSIQNPLIRSSLTSKNNRNRIIKITCRNRTTTRVSVASLPSISENFKQIDKSVDDITTLLMEGVKDVLKKYPHCVVLTQVGVFWELHFQQATKLAPLLDIKIGKRKVKKEKVPVVGFPVHVLDKYLQILLDEGHSVALCAETPNRNAEYGDLKYVRNVTRIITPGTLISESFLDHNKNNFLLAIALDESSQSTGLSWIDISTGEFFMQKSLLVALSSDITRIRPSEILLSDVFNLFPEHKIWNHIDREEYPVSFEPGNTFDAKITTWEADLKSEGIAFDEVFSPIEMKASAGLFKYIEKNLVGRKIRVDQPIRVNPEDTMIIDATALASLEITTSMRENRKKGSLLHAIQRTKTASGSRILNRWLRLPSTSLDVITTRQDLVEYFYNNTHLTSDIRVFLEDCSDAQRMTQRLSVDYGGIEDYIKLKRNIKSTKGIENRIREELQTNPNNSMEAFINRLQSQDYLMSKIDSAFNEETLIKMQEANIELNVPLNANAINNPINNNNRESMPSIRHSRRRTNQYKPFSQASSTSQESFFDDKNTDHWYIKKEYSPTLKKLHSKLENLYLEKTSLIEQLKNALGVTKILLSHTPHGFVATISRKEEDQFQKASSVLPFSLSELKPTFVKRDKKYAIYFIPQWNQLGGEIENSKTDIRKFENRVFADLRSKVIQNWNLTVQNSCIIDELDVTSSLAILAKEMNLVRPLINNGTTLKIVGGRHPIVESSLKENNIPYTKNDCHIDEDKERVLLITGPNMGGKSTFLRQNAVIAVLAQIGSFVPADYAEIGIVDQIFSRVGASDSLFQNQSTFMVEMIETAHVLQNATPRSFVIMDEVGRGTTTLDGIAISFASLYHLHYHNRCRTLFATHFHELSEMIKDFEHTACYCTSVEAHKDGSFHYVHQLKEGVNKTSFALKVAQLAGMPSSVLKVAEHTLKHLEQQYKPAIISMDFLKELEVKATKKEVLTAKTQNDKEDSNEEVRKVTKKRKLTAKTQNDKEDDNEDINEKATKKKKLTAKTQNDKEDINEKATKKKKSTQKKLTEKTQGEGEQKKLTEKTQSEGEQKKLTEKTQKTGGITATSSSGLIFTSFSFCSLSTYSIFTAYMLCSSIGFNPGCRVSKRFEIGIFSEDTFVTSRAEAK</sequence>
<dbReference type="SUPFAM" id="SSF53150">
    <property type="entry name" value="DNA repair protein MutS, domain II"/>
    <property type="match status" value="1"/>
</dbReference>
<dbReference type="SMART" id="SM00534">
    <property type="entry name" value="MUTSac"/>
    <property type="match status" value="1"/>
</dbReference>
<dbReference type="InterPro" id="IPR016151">
    <property type="entry name" value="DNA_mismatch_repair_MutS_N"/>
</dbReference>
<dbReference type="InterPro" id="IPR036187">
    <property type="entry name" value="DNA_mismatch_repair_MutS_sf"/>
</dbReference>
<keyword evidence="10" id="KW-1185">Reference proteome</keyword>
<dbReference type="GO" id="GO:0005524">
    <property type="term" value="F:ATP binding"/>
    <property type="evidence" value="ECO:0007669"/>
    <property type="project" value="UniProtKB-KW"/>
</dbReference>
<dbReference type="PANTHER" id="PTHR11361">
    <property type="entry name" value="DNA MISMATCH REPAIR PROTEIN MUTS FAMILY MEMBER"/>
    <property type="match status" value="1"/>
</dbReference>
<keyword evidence="6" id="KW-0234">DNA repair</keyword>
<keyword evidence="5" id="KW-0238">DNA-binding</keyword>
<gene>
    <name evidence="9" type="ORF">ALEPTO_LOCUS945</name>
</gene>
<dbReference type="SUPFAM" id="SSF52540">
    <property type="entry name" value="P-loop containing nucleoside triphosphate hydrolases"/>
    <property type="match status" value="1"/>
</dbReference>
<dbReference type="InterPro" id="IPR007860">
    <property type="entry name" value="DNA_mmatch_repair_MutS_con_dom"/>
</dbReference>
<dbReference type="InterPro" id="IPR036678">
    <property type="entry name" value="MutS_con_dom_sf"/>
</dbReference>
<dbReference type="InterPro" id="IPR027417">
    <property type="entry name" value="P-loop_NTPase"/>
</dbReference>
<dbReference type="OrthoDB" id="2534523at2759"/>
<evidence type="ECO:0000256" key="7">
    <source>
        <dbReference type="SAM" id="MobiDB-lite"/>
    </source>
</evidence>
<dbReference type="SUPFAM" id="SSF48334">
    <property type="entry name" value="DNA repair protein MutS, domain III"/>
    <property type="match status" value="1"/>
</dbReference>
<dbReference type="PANTHER" id="PTHR11361:SF34">
    <property type="entry name" value="DNA MISMATCH REPAIR PROTEIN MSH1, MITOCHONDRIAL"/>
    <property type="match status" value="1"/>
</dbReference>
<evidence type="ECO:0000313" key="10">
    <source>
        <dbReference type="Proteomes" id="UP000789508"/>
    </source>
</evidence>
<evidence type="ECO:0000259" key="8">
    <source>
        <dbReference type="PROSITE" id="PS00486"/>
    </source>
</evidence>
<dbReference type="InterPro" id="IPR007695">
    <property type="entry name" value="DNA_mismatch_repair_MutS-lik_N"/>
</dbReference>
<evidence type="ECO:0000313" key="9">
    <source>
        <dbReference type="EMBL" id="CAG8449994.1"/>
    </source>
</evidence>
<feature type="compositionally biased region" description="Basic and acidic residues" evidence="7">
    <location>
        <begin position="1052"/>
        <end position="1065"/>
    </location>
</feature>
<dbReference type="AlphaFoldDB" id="A0A9N8YV31"/>
<evidence type="ECO:0000256" key="6">
    <source>
        <dbReference type="ARBA" id="ARBA00023204"/>
    </source>
</evidence>
<feature type="domain" description="DNA mismatch repair proteins mutS family" evidence="8">
    <location>
        <begin position="912"/>
        <end position="928"/>
    </location>
</feature>
<organism evidence="9 10">
    <name type="scientific">Ambispora leptoticha</name>
    <dbReference type="NCBI Taxonomy" id="144679"/>
    <lineage>
        <taxon>Eukaryota</taxon>
        <taxon>Fungi</taxon>
        <taxon>Fungi incertae sedis</taxon>
        <taxon>Mucoromycota</taxon>
        <taxon>Glomeromycotina</taxon>
        <taxon>Glomeromycetes</taxon>
        <taxon>Archaeosporales</taxon>
        <taxon>Ambisporaceae</taxon>
        <taxon>Ambispora</taxon>
    </lineage>
</organism>
<proteinExistence type="inferred from homology"/>
<dbReference type="InterPro" id="IPR007696">
    <property type="entry name" value="DNA_mismatch_repair_MutS_core"/>
</dbReference>
<evidence type="ECO:0000256" key="1">
    <source>
        <dbReference type="ARBA" id="ARBA00006271"/>
    </source>
</evidence>
<dbReference type="PROSITE" id="PS00486">
    <property type="entry name" value="DNA_MISMATCH_REPAIR_2"/>
    <property type="match status" value="1"/>
</dbReference>
<comment type="similarity">
    <text evidence="1">Belongs to the DNA mismatch repair MutS family.</text>
</comment>
<dbReference type="InterPro" id="IPR000432">
    <property type="entry name" value="DNA_mismatch_repair_MutS_C"/>
</dbReference>
<keyword evidence="3" id="KW-0227">DNA damage</keyword>
<evidence type="ECO:0000256" key="3">
    <source>
        <dbReference type="ARBA" id="ARBA00022763"/>
    </source>
</evidence>
<feature type="compositionally biased region" description="Basic and acidic residues" evidence="7">
    <location>
        <begin position="1102"/>
        <end position="1112"/>
    </location>
</feature>
<keyword evidence="4" id="KW-0067">ATP-binding</keyword>
<dbReference type="Gene3D" id="1.10.1420.10">
    <property type="match status" value="1"/>
</dbReference>
<evidence type="ECO:0000256" key="5">
    <source>
        <dbReference type="ARBA" id="ARBA00023125"/>
    </source>
</evidence>
<dbReference type="Gene3D" id="3.30.420.110">
    <property type="entry name" value="MutS, connector domain"/>
    <property type="match status" value="1"/>
</dbReference>
<dbReference type="GO" id="GO:0043504">
    <property type="term" value="P:mitochondrial DNA repair"/>
    <property type="evidence" value="ECO:0007669"/>
    <property type="project" value="TreeGrafter"/>
</dbReference>
<dbReference type="Proteomes" id="UP000789508">
    <property type="component" value="Unassembled WGS sequence"/>
</dbReference>
<name>A0A9N8YV31_9GLOM</name>
<reference evidence="9" key="1">
    <citation type="submission" date="2021-06" db="EMBL/GenBank/DDBJ databases">
        <authorList>
            <person name="Kallberg Y."/>
            <person name="Tangrot J."/>
            <person name="Rosling A."/>
        </authorList>
    </citation>
    <scope>NUCLEOTIDE SEQUENCE</scope>
    <source>
        <strain evidence="9">FL130A</strain>
    </source>
</reference>
<accession>A0A9N8YV31</accession>
<dbReference type="Pfam" id="PF05192">
    <property type="entry name" value="MutS_III"/>
    <property type="match status" value="1"/>
</dbReference>
<dbReference type="Pfam" id="PF05188">
    <property type="entry name" value="MutS_II"/>
    <property type="match status" value="1"/>
</dbReference>
<feature type="region of interest" description="Disordered" evidence="7">
    <location>
        <begin position="1052"/>
        <end position="1157"/>
    </location>
</feature>
<dbReference type="GO" id="GO:0030983">
    <property type="term" value="F:mismatched DNA binding"/>
    <property type="evidence" value="ECO:0007669"/>
    <property type="project" value="InterPro"/>
</dbReference>